<dbReference type="OrthoDB" id="8773615at2"/>
<dbReference type="InterPro" id="IPR000594">
    <property type="entry name" value="ThiF_NAD_FAD-bd"/>
</dbReference>
<evidence type="ECO:0000259" key="1">
    <source>
        <dbReference type="Pfam" id="PF00899"/>
    </source>
</evidence>
<evidence type="ECO:0000259" key="2">
    <source>
        <dbReference type="Pfam" id="PF20590"/>
    </source>
</evidence>
<organism evidence="3 4">
    <name type="scientific">Marivita geojedonensis</name>
    <dbReference type="NCBI Taxonomy" id="1123756"/>
    <lineage>
        <taxon>Bacteria</taxon>
        <taxon>Pseudomonadati</taxon>
        <taxon>Pseudomonadota</taxon>
        <taxon>Alphaproteobacteria</taxon>
        <taxon>Rhodobacterales</taxon>
        <taxon>Roseobacteraceae</taxon>
        <taxon>Marivita</taxon>
    </lineage>
</organism>
<dbReference type="Proteomes" id="UP000193926">
    <property type="component" value="Unassembled WGS sequence"/>
</dbReference>
<name>A0A1X4NJQ4_9RHOB</name>
<gene>
    <name evidence="3" type="ORF">MGEO_13400</name>
</gene>
<dbReference type="NCBIfam" id="NF004803">
    <property type="entry name" value="PRK06153.1-2"/>
    <property type="match status" value="1"/>
</dbReference>
<evidence type="ECO:0000313" key="3">
    <source>
        <dbReference type="EMBL" id="OSQ49813.1"/>
    </source>
</evidence>
<dbReference type="SUPFAM" id="SSF69572">
    <property type="entry name" value="Activating enzymes of the ubiquitin-like proteins"/>
    <property type="match status" value="1"/>
</dbReference>
<feature type="domain" description="THIF-type NAD/FAD binding fold" evidence="1">
    <location>
        <begin position="182"/>
        <end position="328"/>
    </location>
</feature>
<proteinExistence type="predicted"/>
<protein>
    <submittedName>
        <fullName evidence="3">Uncharacterized protein</fullName>
    </submittedName>
</protein>
<evidence type="ECO:0000313" key="4">
    <source>
        <dbReference type="Proteomes" id="UP000193926"/>
    </source>
</evidence>
<dbReference type="InterPro" id="IPR035985">
    <property type="entry name" value="Ubiquitin-activating_enz"/>
</dbReference>
<keyword evidence="4" id="KW-1185">Reference proteome</keyword>
<feature type="domain" description="DUF6791" evidence="2">
    <location>
        <begin position="10"/>
        <end position="163"/>
    </location>
</feature>
<dbReference type="CDD" id="cd01483">
    <property type="entry name" value="E1_enzyme_family"/>
    <property type="match status" value="1"/>
</dbReference>
<dbReference type="GO" id="GO:0008641">
    <property type="term" value="F:ubiquitin-like modifier activating enzyme activity"/>
    <property type="evidence" value="ECO:0007669"/>
    <property type="project" value="InterPro"/>
</dbReference>
<dbReference type="AlphaFoldDB" id="A0A1X4NJQ4"/>
<comment type="caution">
    <text evidence="3">The sequence shown here is derived from an EMBL/GenBank/DDBJ whole genome shotgun (WGS) entry which is preliminary data.</text>
</comment>
<accession>A0A1X4NJQ4</accession>
<dbReference type="InterPro" id="IPR046741">
    <property type="entry name" value="DUF6791"/>
</dbReference>
<sequence length="396" mass="44060">MSRQLASHNDDIRRLIEKGFAVSEDSNYLIVRDIPYLDANLELATGAFVATLVAIDEHRVRQDDHQVWFAGGVPHGLDAKPIPNLGGGPCSLHLGPAASDIVVERRFSNKPLVAQRFADFFEKIESYTNIIAGPAMERYGASPYTFRLSDEAAKDPIFKFRDTLTSRGELTDLITCFDDEVVAVIGLGGTGSYVLDFMVKTPVAEIRAFDADRFHVHNAFRSPGHVDPSEFDKTKAEVSLARYSNFRYGLSAKPTYIDGSSEDELSGVTFAFVCVDKGAARAEIFRALVERKIPFIDVGMGLKRKDQGLGGMVRVTYFPSEHSEEVMRKSHAPLQDDPEDLYRARVQIGELNALNAALAVMRYKQLRGFYKDASDWENLLFDTTDLKSVGVSTRED</sequence>
<dbReference type="Pfam" id="PF00899">
    <property type="entry name" value="ThiF"/>
    <property type="match status" value="1"/>
</dbReference>
<dbReference type="Pfam" id="PF20590">
    <property type="entry name" value="DUF6791"/>
    <property type="match status" value="1"/>
</dbReference>
<dbReference type="EMBL" id="JFKC01000013">
    <property type="protein sequence ID" value="OSQ49813.1"/>
    <property type="molecule type" value="Genomic_DNA"/>
</dbReference>
<dbReference type="Gene3D" id="3.40.50.720">
    <property type="entry name" value="NAD(P)-binding Rossmann-like Domain"/>
    <property type="match status" value="1"/>
</dbReference>
<reference evidence="3 4" key="1">
    <citation type="submission" date="2014-03" db="EMBL/GenBank/DDBJ databases">
        <title>The draft genome sequence of Marivita geojedonensis KCTC 23882.</title>
        <authorList>
            <person name="Lai Q."/>
            <person name="Shao Z."/>
        </authorList>
    </citation>
    <scope>NUCLEOTIDE SEQUENCE [LARGE SCALE GENOMIC DNA]</scope>
    <source>
        <strain evidence="3 4">DPG-138</strain>
    </source>
</reference>
<dbReference type="STRING" id="1123756.MGEO_13400"/>
<dbReference type="RefSeq" id="WP_085638640.1">
    <property type="nucleotide sequence ID" value="NZ_JFKC01000013.1"/>
</dbReference>